<evidence type="ECO:0000256" key="1">
    <source>
        <dbReference type="SAM" id="Phobius"/>
    </source>
</evidence>
<keyword evidence="1" id="KW-0472">Membrane</keyword>
<evidence type="ECO:0000313" key="3">
    <source>
        <dbReference type="Proteomes" id="UP000824120"/>
    </source>
</evidence>
<dbReference type="AlphaFoldDB" id="A0A9J5XWL8"/>
<name>A0A9J5XWL8_SOLCO</name>
<comment type="caution">
    <text evidence="2">The sequence shown here is derived from an EMBL/GenBank/DDBJ whole genome shotgun (WGS) entry which is preliminary data.</text>
</comment>
<feature type="transmembrane region" description="Helical" evidence="1">
    <location>
        <begin position="32"/>
        <end position="51"/>
    </location>
</feature>
<proteinExistence type="predicted"/>
<accession>A0A9J5XWL8</accession>
<keyword evidence="3" id="KW-1185">Reference proteome</keyword>
<keyword evidence="1" id="KW-0812">Transmembrane</keyword>
<organism evidence="2 3">
    <name type="scientific">Solanum commersonii</name>
    <name type="common">Commerson's wild potato</name>
    <name type="synonym">Commerson's nightshade</name>
    <dbReference type="NCBI Taxonomy" id="4109"/>
    <lineage>
        <taxon>Eukaryota</taxon>
        <taxon>Viridiplantae</taxon>
        <taxon>Streptophyta</taxon>
        <taxon>Embryophyta</taxon>
        <taxon>Tracheophyta</taxon>
        <taxon>Spermatophyta</taxon>
        <taxon>Magnoliopsida</taxon>
        <taxon>eudicotyledons</taxon>
        <taxon>Gunneridae</taxon>
        <taxon>Pentapetalae</taxon>
        <taxon>asterids</taxon>
        <taxon>lamiids</taxon>
        <taxon>Solanales</taxon>
        <taxon>Solanaceae</taxon>
        <taxon>Solanoideae</taxon>
        <taxon>Solaneae</taxon>
        <taxon>Solanum</taxon>
    </lineage>
</organism>
<protein>
    <submittedName>
        <fullName evidence="2">Uncharacterized protein</fullName>
    </submittedName>
</protein>
<keyword evidence="1" id="KW-1133">Transmembrane helix</keyword>
<dbReference type="Proteomes" id="UP000824120">
    <property type="component" value="Chromosome 8"/>
</dbReference>
<dbReference type="EMBL" id="JACXVP010000008">
    <property type="protein sequence ID" value="KAG5592723.1"/>
    <property type="molecule type" value="Genomic_DNA"/>
</dbReference>
<evidence type="ECO:0000313" key="2">
    <source>
        <dbReference type="EMBL" id="KAG5592723.1"/>
    </source>
</evidence>
<gene>
    <name evidence="2" type="ORF">H5410_043237</name>
</gene>
<reference evidence="2 3" key="1">
    <citation type="submission" date="2020-09" db="EMBL/GenBank/DDBJ databases">
        <title>De no assembly of potato wild relative species, Solanum commersonii.</title>
        <authorList>
            <person name="Cho K."/>
        </authorList>
    </citation>
    <scope>NUCLEOTIDE SEQUENCE [LARGE SCALE GENOMIC DNA]</scope>
    <source>
        <strain evidence="2">LZ3.2</strain>
        <tissue evidence="2">Leaf</tissue>
    </source>
</reference>
<sequence length="110" mass="12676">MSGFTWEAVVIGYGCGMISAGKMNPYFGNPSIFNGLDMIFGLLMGGLMFLLEKPKWYVNFAEDIAQQIAAKKQTRQKKRRQRRGLRMNQQYTRGCWRLDKFISNGCICYN</sequence>